<evidence type="ECO:0000313" key="3">
    <source>
        <dbReference type="EMBL" id="KAL1380120.1"/>
    </source>
</evidence>
<feature type="region of interest" description="Disordered" evidence="1">
    <location>
        <begin position="1368"/>
        <end position="1427"/>
    </location>
</feature>
<evidence type="ECO:0000259" key="2">
    <source>
        <dbReference type="Pfam" id="PF13820"/>
    </source>
</evidence>
<reference evidence="3 4" key="1">
    <citation type="submission" date="2024-05" db="EMBL/GenBank/DDBJ databases">
        <title>Culex pipiens pipiens assembly and annotation.</title>
        <authorList>
            <person name="Alout H."/>
            <person name="Durand T."/>
        </authorList>
    </citation>
    <scope>NUCLEOTIDE SEQUENCE [LARGE SCALE GENOMIC DNA]</scope>
    <source>
        <strain evidence="3">HA-2024</strain>
        <tissue evidence="3">Whole body</tissue>
    </source>
</reference>
<feature type="compositionally biased region" description="Low complexity" evidence="1">
    <location>
        <begin position="1370"/>
        <end position="1381"/>
    </location>
</feature>
<dbReference type="PANTHER" id="PTHR15690:SF0">
    <property type="entry name" value="NUCLEAR RECEPTOR COACTIVATOR 6"/>
    <property type="match status" value="1"/>
</dbReference>
<evidence type="ECO:0000256" key="1">
    <source>
        <dbReference type="SAM" id="MobiDB-lite"/>
    </source>
</evidence>
<feature type="compositionally biased region" description="Low complexity" evidence="1">
    <location>
        <begin position="715"/>
        <end position="728"/>
    </location>
</feature>
<evidence type="ECO:0000313" key="4">
    <source>
        <dbReference type="Proteomes" id="UP001562425"/>
    </source>
</evidence>
<proteinExistence type="predicted"/>
<feature type="compositionally biased region" description="Basic residues" evidence="1">
    <location>
        <begin position="1605"/>
        <end position="1620"/>
    </location>
</feature>
<dbReference type="Proteomes" id="UP001562425">
    <property type="component" value="Unassembled WGS sequence"/>
</dbReference>
<keyword evidence="4" id="KW-1185">Reference proteome</keyword>
<feature type="compositionally biased region" description="Low complexity" evidence="1">
    <location>
        <begin position="1443"/>
        <end position="1458"/>
    </location>
</feature>
<dbReference type="Pfam" id="PF13820">
    <property type="entry name" value="NCOA6_TRADD-N"/>
    <property type="match status" value="1"/>
</dbReference>
<feature type="compositionally biased region" description="Polar residues" evidence="1">
    <location>
        <begin position="905"/>
        <end position="916"/>
    </location>
</feature>
<comment type="caution">
    <text evidence="3">The sequence shown here is derived from an EMBL/GenBank/DDBJ whole genome shotgun (WGS) entry which is preliminary data.</text>
</comment>
<dbReference type="InterPro" id="IPR032715">
    <property type="entry name" value="NCOA6_TRADD-N"/>
</dbReference>
<organism evidence="3 4">
    <name type="scientific">Culex pipiens pipiens</name>
    <name type="common">Northern house mosquito</name>
    <dbReference type="NCBI Taxonomy" id="38569"/>
    <lineage>
        <taxon>Eukaryota</taxon>
        <taxon>Metazoa</taxon>
        <taxon>Ecdysozoa</taxon>
        <taxon>Arthropoda</taxon>
        <taxon>Hexapoda</taxon>
        <taxon>Insecta</taxon>
        <taxon>Pterygota</taxon>
        <taxon>Neoptera</taxon>
        <taxon>Endopterygota</taxon>
        <taxon>Diptera</taxon>
        <taxon>Nematocera</taxon>
        <taxon>Culicoidea</taxon>
        <taxon>Culicidae</taxon>
        <taxon>Culicinae</taxon>
        <taxon>Culicini</taxon>
        <taxon>Culex</taxon>
        <taxon>Culex</taxon>
    </lineage>
</organism>
<dbReference type="InterPro" id="IPR026638">
    <property type="entry name" value="NCOA6"/>
</dbReference>
<feature type="region of interest" description="Disordered" evidence="1">
    <location>
        <begin position="704"/>
        <end position="731"/>
    </location>
</feature>
<feature type="region of interest" description="Disordered" evidence="1">
    <location>
        <begin position="1126"/>
        <end position="1205"/>
    </location>
</feature>
<feature type="region of interest" description="Disordered" evidence="1">
    <location>
        <begin position="146"/>
        <end position="177"/>
    </location>
</feature>
<protein>
    <recommendedName>
        <fullName evidence="2">Nuclear receptor coactivator 6 TRADD-N domain-containing protein</fullName>
    </recommendedName>
</protein>
<feature type="compositionally biased region" description="Low complexity" evidence="1">
    <location>
        <begin position="1528"/>
        <end position="1559"/>
    </location>
</feature>
<dbReference type="EMBL" id="JBEHCU010009312">
    <property type="protein sequence ID" value="KAL1380120.1"/>
    <property type="molecule type" value="Genomic_DNA"/>
</dbReference>
<feature type="region of interest" description="Disordered" evidence="1">
    <location>
        <begin position="1442"/>
        <end position="1620"/>
    </location>
</feature>
<feature type="region of interest" description="Disordered" evidence="1">
    <location>
        <begin position="905"/>
        <end position="1041"/>
    </location>
</feature>
<dbReference type="PANTHER" id="PTHR15690">
    <property type="entry name" value="NUCLEAR RECEPTOR COACTIVATOR 6"/>
    <property type="match status" value="1"/>
</dbReference>
<feature type="domain" description="Nuclear receptor coactivator 6 TRADD-N" evidence="2">
    <location>
        <begin position="23"/>
        <end position="148"/>
    </location>
</feature>
<accession>A0ABD1CUK4</accession>
<sequence length="1620" mass="169586">MAADSDGDQRNSTDGGGSTLKAVVICEGNLHDPDFQARLDCLVARLTTLVDEPADNGKLTVDKVEPWNSVRVTLSIPKEAAVKLRKLAAEGNHALRALGILSVQLEGDTVLSLRLVGQEIVLRTDNSAATPGGGTSSGLGELTRILSQQQQQPPQPVPHEAVAGPSKAPPPSLPNKPLVVPQPVATPVPVVALSNGPVVAPPESSAVVFKSPNTICPMDGKLPVHVPNALDSAGGAGDAAYPFESMTQARVIQRRENTLGVGPPKPFVAPSPPIAVGPPAPPPPPPPYQVAVSAVKTGPPQSVGGNVAMTSPLLVNLLQNESAIPQSMAAAAAGGPKTSASTAKSVVPGVVAAPGPSVVNVISDNELSVSRQKTTATSLSSCIVTNSGSNNPVHPVIGSGQAASIVPVVPPPPPPQQTILVNHSSSISNAGPAVVPPDAKANLHTMKNSTASNNQNVVNVPPSLVTPPMSVPSSSKNVSVQQQPRFNLGLRPSNTPQTVRAQAMAMRMAQLQQQQLNRFPVQQGGVPFRQPSAPHLQQQMNSARWGSSTPQSMDSMTKSSYQEFTRYQMQYNLSQQQLHKPAPQPQQPGATTDLLGLNSLGELPDFGKNDLDSLLPTLGSADLDGAFLDGLDLDLEPKAPPAERKWKQQFLINPLTGELEETQTEDIPEEEDDASKNFPEFFSEMSNSLYSDDDDTSCSTGFSKFTSDVSDTERTTSTSSSSLLDGASSSGGFGNAINASTITTTPAKLGKPVKAKREKQQSLTPKTKEKKPREKKSSSALKQVKTKAKIVATEGGGGGDSPGSQEKIKLRLKLEKPETAGSIIVTAAGGISSSLAKKVQSSQVLVTTPGTLGVPNPPATVIGVSSAPNLSGGMLSSSVTSPMVAAQLSQPTLVGSASFSGTNNSAGLQQMASPSSGEELRVPPLHISLRGKNSVVIKNSKKDRKKSTSGGEEDSDGSGFQLGRKSGGGGAIKRTSQDGRLTTIMPPSSPNHHNHTLLGAQSATAGSPKVKSNKLEDLNKDGSESHKRSAPDTPLQSPNGLLLCPAEKKRRLSGGAVDGVGGADSNPPASSINEINELYETLISSTAGGPIGSTNVGTLPHSSLLDQQQQQQQVVPGAIVVAQGVRGSPGSQAQGEDSGIESMDALSEKSPHQVSHSPQGGTDPGSKLILQMDSPKDKQQQQPALAGDAKCDSGTNNNNNSSHTNLDDYIDIEAALAKMEGLNELQVTAASLGERKLNGDHAILLQAAKPKLDEANLSILLGGDDELAEKPQQQESKEVVKGEEAEDWLVKTGSKQQQQQQHKGEANDILTSSSNNNLTDKTEIKLECVQKQQLALDDCCSNKEVLCLKSECDSNIVDCKAVIKTDPEEANQQQQPTQATNKPIHSPLTIDIPSQPESAENRVRTRASSKLESPLEPPRQSPSIDSPAAERLKNSLNKHPIGASVANATSTPTTAPAADRLSPKTLPKGKRKRQGSESSNQSCVSDDVMIIPSRTKKPRKAAVAAAAVTNAEKQRKTVPSRGTAQRKVATGSTPATTTTTTTTTPPTESTPASTATVTVEDSSDSDEPLIEIAGSSAEKEKPLRNHKLPHSNVSQSQSYECRGNAVKRRRPLPTRLGRKD</sequence>
<feature type="compositionally biased region" description="Low complexity" evidence="1">
    <location>
        <begin position="1195"/>
        <end position="1204"/>
    </location>
</feature>
<feature type="region of interest" description="Disordered" evidence="1">
    <location>
        <begin position="1291"/>
        <end position="1314"/>
    </location>
</feature>
<gene>
    <name evidence="3" type="ORF">pipiens_003630</name>
</gene>
<feature type="region of interest" description="Disordered" evidence="1">
    <location>
        <begin position="744"/>
        <end position="807"/>
    </location>
</feature>
<name>A0ABD1CUK4_CULPP</name>
<feature type="compositionally biased region" description="Basic and acidic residues" evidence="1">
    <location>
        <begin position="1013"/>
        <end position="1030"/>
    </location>
</feature>